<name>A0A828Z346_9LEPT</name>
<comment type="caution">
    <text evidence="2">The sequence shown here is derived from an EMBL/GenBank/DDBJ whole genome shotgun (WGS) entry which is preliminary data.</text>
</comment>
<dbReference type="InterPro" id="IPR016071">
    <property type="entry name" value="Staphylococal_nuclease_OB-fold"/>
</dbReference>
<feature type="domain" description="TNase-like" evidence="1">
    <location>
        <begin position="219"/>
        <end position="328"/>
    </location>
</feature>
<dbReference type="Proteomes" id="UP000001338">
    <property type="component" value="Unassembled WGS sequence"/>
</dbReference>
<reference evidence="2 3" key="1">
    <citation type="submission" date="2012-10" db="EMBL/GenBank/DDBJ databases">
        <authorList>
            <person name="Harkins D.M."/>
            <person name="Durkin A.S."/>
            <person name="Brinkac L.M."/>
            <person name="Haft D.H."/>
            <person name="Selengut J.D."/>
            <person name="Sanka R."/>
            <person name="DePew J."/>
            <person name="Purushe J."/>
            <person name="Whelen A.C."/>
            <person name="Vinetz J.M."/>
            <person name="Sutton G.G."/>
            <person name="Nierman W.C."/>
            <person name="Fouts D.E."/>
        </authorList>
    </citation>
    <scope>NUCLEOTIDE SEQUENCE [LARGE SCALE GENOMIC DNA]</scope>
    <source>
        <strain evidence="2 3">2006001853</strain>
    </source>
</reference>
<dbReference type="InterPro" id="IPR041527">
    <property type="entry name" value="YhcG_N"/>
</dbReference>
<dbReference type="PANTHER" id="PTHR30547:SF5">
    <property type="entry name" value="NUCLEASE YHCG-RELATED"/>
    <property type="match status" value="1"/>
</dbReference>
<dbReference type="Gene3D" id="2.40.50.90">
    <property type="match status" value="1"/>
</dbReference>
<evidence type="ECO:0000259" key="1">
    <source>
        <dbReference type="PROSITE" id="PS50830"/>
    </source>
</evidence>
<sequence>MKYNKIKILADQIAEIFKTLEENNYKGSNRFTLEAARKIGNLLNREFLGQMNNLENRSKMKDLSDAISKRVSKGFSRRTLYYSLKFYQSYRNKKLDYRLSWSHYRILASISDKDVRRKLEKQSIQENWTRLVLERKARESGYYGTLKQYSRKRPTGEILHYKVVTGKLNPKSKWLDFGFHFYEKLNGKNDYQEGDILKVVSDKGGWNYHKSKLPHASLYHYLGNIERVIDGDTVLACLELGCGRILRERIRLLGVNAAELGTMDGEAAFQALKKKLKVGSSILIKTHSQDKYGRYLGDILYLKEKKPNYNKLKSEGSYLNEELAGNGY</sequence>
<dbReference type="GeneID" id="61111982"/>
<evidence type="ECO:0000313" key="3">
    <source>
        <dbReference type="Proteomes" id="UP000001338"/>
    </source>
</evidence>
<dbReference type="PROSITE" id="PS50830">
    <property type="entry name" value="TNASE_3"/>
    <property type="match status" value="1"/>
</dbReference>
<dbReference type="InterPro" id="IPR053148">
    <property type="entry name" value="PD-DEXK-like_domain"/>
</dbReference>
<gene>
    <name evidence="2" type="ORF">LEP1GSC036_3210</name>
</gene>
<organism evidence="2 3">
    <name type="scientific">Leptospira weilii str. 2006001853</name>
    <dbReference type="NCBI Taxonomy" id="1001589"/>
    <lineage>
        <taxon>Bacteria</taxon>
        <taxon>Pseudomonadati</taxon>
        <taxon>Spirochaetota</taxon>
        <taxon>Spirochaetia</taxon>
        <taxon>Leptospirales</taxon>
        <taxon>Leptospiraceae</taxon>
        <taxon>Leptospira</taxon>
    </lineage>
</organism>
<dbReference type="SUPFAM" id="SSF50199">
    <property type="entry name" value="Staphylococcal nuclease"/>
    <property type="match status" value="1"/>
</dbReference>
<evidence type="ECO:0000313" key="2">
    <source>
        <dbReference type="EMBL" id="EKR64766.1"/>
    </source>
</evidence>
<dbReference type="PANTHER" id="PTHR30547">
    <property type="entry name" value="UNCHARACTERIZED PROTEIN YHCG-RELATED"/>
    <property type="match status" value="1"/>
</dbReference>
<accession>A0A828Z346</accession>
<dbReference type="InterPro" id="IPR035437">
    <property type="entry name" value="SNase_OB-fold_sf"/>
</dbReference>
<dbReference type="Pfam" id="PF17761">
    <property type="entry name" value="DUF1016_N"/>
    <property type="match status" value="1"/>
</dbReference>
<dbReference type="EMBL" id="AFLV02000038">
    <property type="protein sequence ID" value="EKR64766.1"/>
    <property type="molecule type" value="Genomic_DNA"/>
</dbReference>
<proteinExistence type="predicted"/>
<dbReference type="AlphaFoldDB" id="A0A828Z346"/>
<protein>
    <submittedName>
        <fullName evidence="2">Nuclease-like protein</fullName>
    </submittedName>
</protein>
<dbReference type="RefSeq" id="WP_004499542.1">
    <property type="nucleotide sequence ID" value="NZ_AFLV02000038.1"/>
</dbReference>